<keyword evidence="12" id="KW-1185">Reference proteome</keyword>
<gene>
    <name evidence="11" type="ORF">Adt_18845</name>
</gene>
<keyword evidence="7" id="KW-0560">Oxidoreductase</keyword>
<evidence type="ECO:0000256" key="1">
    <source>
        <dbReference type="ARBA" id="ARBA00004370"/>
    </source>
</evidence>
<evidence type="ECO:0000256" key="4">
    <source>
        <dbReference type="ARBA" id="ARBA00022692"/>
    </source>
</evidence>
<protein>
    <submittedName>
        <fullName evidence="11">Cytochrome</fullName>
    </submittedName>
</protein>
<evidence type="ECO:0000256" key="7">
    <source>
        <dbReference type="ARBA" id="ARBA00023002"/>
    </source>
</evidence>
<dbReference type="Gene3D" id="1.10.630.10">
    <property type="entry name" value="Cytochrome P450"/>
    <property type="match status" value="1"/>
</dbReference>
<comment type="similarity">
    <text evidence="2">Belongs to the cytochrome P450 family.</text>
</comment>
<dbReference type="SUPFAM" id="SSF48264">
    <property type="entry name" value="Cytochrome P450"/>
    <property type="match status" value="1"/>
</dbReference>
<organism evidence="11 12">
    <name type="scientific">Abeliophyllum distichum</name>
    <dbReference type="NCBI Taxonomy" id="126358"/>
    <lineage>
        <taxon>Eukaryota</taxon>
        <taxon>Viridiplantae</taxon>
        <taxon>Streptophyta</taxon>
        <taxon>Embryophyta</taxon>
        <taxon>Tracheophyta</taxon>
        <taxon>Spermatophyta</taxon>
        <taxon>Magnoliopsida</taxon>
        <taxon>eudicotyledons</taxon>
        <taxon>Gunneridae</taxon>
        <taxon>Pentapetalae</taxon>
        <taxon>asterids</taxon>
        <taxon>lamiids</taxon>
        <taxon>Lamiales</taxon>
        <taxon>Oleaceae</taxon>
        <taxon>Forsythieae</taxon>
        <taxon>Abeliophyllum</taxon>
    </lineage>
</organism>
<dbReference type="Pfam" id="PF00067">
    <property type="entry name" value="p450"/>
    <property type="match status" value="1"/>
</dbReference>
<keyword evidence="10" id="KW-0472">Membrane</keyword>
<evidence type="ECO:0000256" key="9">
    <source>
        <dbReference type="ARBA" id="ARBA00023033"/>
    </source>
</evidence>
<reference evidence="12" key="1">
    <citation type="submission" date="2024-07" db="EMBL/GenBank/DDBJ databases">
        <title>Two chromosome-level genome assemblies of Korean endemic species Abeliophyllum distichum and Forsythia ovata (Oleaceae).</title>
        <authorList>
            <person name="Jang H."/>
        </authorList>
    </citation>
    <scope>NUCLEOTIDE SEQUENCE [LARGE SCALE GENOMIC DNA]</scope>
</reference>
<dbReference type="AlphaFoldDB" id="A0ABD1TLC5"/>
<dbReference type="GO" id="GO:0004497">
    <property type="term" value="F:monooxygenase activity"/>
    <property type="evidence" value="ECO:0007669"/>
    <property type="project" value="UniProtKB-KW"/>
</dbReference>
<keyword evidence="9" id="KW-0503">Monooxygenase</keyword>
<dbReference type="GO" id="GO:0046872">
    <property type="term" value="F:metal ion binding"/>
    <property type="evidence" value="ECO:0007669"/>
    <property type="project" value="UniProtKB-KW"/>
</dbReference>
<evidence type="ECO:0000256" key="6">
    <source>
        <dbReference type="ARBA" id="ARBA00022989"/>
    </source>
</evidence>
<sequence>MHNKETWRLDKEIDLAILGLVKRRSEDTCDKDLLQLILGSAKNYGDNGNLPADITPNKFIVDNCKNIYFASHETTAISASWCLMLLASHPEWQARARAEVLEIYGLRFSTADTLRSLKTARYFCFARIYVRFEI</sequence>
<keyword evidence="3" id="KW-0349">Heme</keyword>
<accession>A0ABD1TLC5</accession>
<dbReference type="PANTHER" id="PTHR24282">
    <property type="entry name" value="CYTOCHROME P450 FAMILY MEMBER"/>
    <property type="match status" value="1"/>
</dbReference>
<comment type="caution">
    <text evidence="11">The sequence shown here is derived from an EMBL/GenBank/DDBJ whole genome shotgun (WGS) entry which is preliminary data.</text>
</comment>
<keyword evidence="4" id="KW-0812">Transmembrane</keyword>
<proteinExistence type="inferred from homology"/>
<dbReference type="InterPro" id="IPR036396">
    <property type="entry name" value="Cyt_P450_sf"/>
</dbReference>
<dbReference type="PANTHER" id="PTHR24282:SF260">
    <property type="entry name" value="CYTOCHROME P450 714C2-LIKE"/>
    <property type="match status" value="1"/>
</dbReference>
<evidence type="ECO:0000256" key="2">
    <source>
        <dbReference type="ARBA" id="ARBA00010617"/>
    </source>
</evidence>
<keyword evidence="5" id="KW-0479">Metal-binding</keyword>
<name>A0ABD1TLC5_9LAMI</name>
<evidence type="ECO:0000256" key="3">
    <source>
        <dbReference type="ARBA" id="ARBA00022617"/>
    </source>
</evidence>
<dbReference type="InterPro" id="IPR001128">
    <property type="entry name" value="Cyt_P450"/>
</dbReference>
<dbReference type="Proteomes" id="UP001604336">
    <property type="component" value="Unassembled WGS sequence"/>
</dbReference>
<dbReference type="EMBL" id="JBFOLK010000005">
    <property type="protein sequence ID" value="KAL2513245.1"/>
    <property type="molecule type" value="Genomic_DNA"/>
</dbReference>
<comment type="subcellular location">
    <subcellularLocation>
        <location evidence="1">Membrane</location>
    </subcellularLocation>
</comment>
<evidence type="ECO:0000256" key="5">
    <source>
        <dbReference type="ARBA" id="ARBA00022723"/>
    </source>
</evidence>
<dbReference type="InterPro" id="IPR050665">
    <property type="entry name" value="Cytochrome_P450_Monooxygen"/>
</dbReference>
<evidence type="ECO:0000256" key="8">
    <source>
        <dbReference type="ARBA" id="ARBA00023004"/>
    </source>
</evidence>
<keyword evidence="6" id="KW-1133">Transmembrane helix</keyword>
<dbReference type="GO" id="GO:0016020">
    <property type="term" value="C:membrane"/>
    <property type="evidence" value="ECO:0007669"/>
    <property type="project" value="UniProtKB-SubCell"/>
</dbReference>
<evidence type="ECO:0000313" key="11">
    <source>
        <dbReference type="EMBL" id="KAL2513245.1"/>
    </source>
</evidence>
<keyword evidence="8" id="KW-0408">Iron</keyword>
<evidence type="ECO:0000256" key="10">
    <source>
        <dbReference type="ARBA" id="ARBA00023136"/>
    </source>
</evidence>
<evidence type="ECO:0000313" key="12">
    <source>
        <dbReference type="Proteomes" id="UP001604336"/>
    </source>
</evidence>